<dbReference type="AlphaFoldDB" id="A0A9N9MCA2"/>
<dbReference type="OrthoDB" id="2590500at2759"/>
<dbReference type="InterPro" id="IPR038534">
    <property type="entry name" value="Rtr1/RPAP2_sf"/>
</dbReference>
<proteinExistence type="inferred from homology"/>
<evidence type="ECO:0000256" key="10">
    <source>
        <dbReference type="ARBA" id="ARBA00048336"/>
    </source>
</evidence>
<keyword evidence="16" id="KW-1185">Reference proteome</keyword>
<keyword evidence="6 12" id="KW-0862">Zinc</keyword>
<comment type="subcellular location">
    <subcellularLocation>
        <location evidence="1 12">Nucleus</location>
    </subcellularLocation>
</comment>
<dbReference type="InterPro" id="IPR039693">
    <property type="entry name" value="Rtr1/RPAP2"/>
</dbReference>
<evidence type="ECO:0000256" key="8">
    <source>
        <dbReference type="ARBA" id="ARBA00023242"/>
    </source>
</evidence>
<comment type="catalytic activity">
    <reaction evidence="9 12">
        <text>O-phospho-L-seryl-[protein] + H2O = L-seryl-[protein] + phosphate</text>
        <dbReference type="Rhea" id="RHEA:20629"/>
        <dbReference type="Rhea" id="RHEA-COMP:9863"/>
        <dbReference type="Rhea" id="RHEA-COMP:11604"/>
        <dbReference type="ChEBI" id="CHEBI:15377"/>
        <dbReference type="ChEBI" id="CHEBI:29999"/>
        <dbReference type="ChEBI" id="CHEBI:43474"/>
        <dbReference type="ChEBI" id="CHEBI:83421"/>
        <dbReference type="EC" id="3.1.3.16"/>
    </reaction>
</comment>
<feature type="compositionally biased region" description="Basic and acidic residues" evidence="13">
    <location>
        <begin position="263"/>
        <end position="288"/>
    </location>
</feature>
<sequence>MQDSLEDYLKFSKQDDTIKISKEMVVTAQLKKECDARAMKIVEFSIEGKLRPEIFTKCLPFINQSHYQDIVEERAITKLCGYSICGKRIPDMPKKQYFISTKSNKVYDITERKNFCSNFCYKASMHIKKQIDNSPLWLRTLENIPEYKLLNCSDGGLPGEYIDQGIVKPVEGERKFTSINSFAHASLGDIMEPEKDKNQKKGGFKKPVSRLKSTMQTIKESDDVEEENSLNDCAKKSLKKSGKHNINKRHSIVSLPSIEENEERLKENENVTDDKIKQERLENDSRTEDQLEKKLEKVIIKDKPKKKNTKKRVVDVESIIKKVINEWVTLETCIFIHGEEKVKRILNEHKLSDYFDRLHIEEMQMEQQMRYMDICRRLHLQEMADDKFDGVLTGTRKLKPLPDFKKLREDAEEMKLKVKSFYDGTMYEQDDKNFPQETKSKAEPPPEEVSVAVLPPVDANSQNLMRRKIFLNSLMKTIQQLMQTLGTSYTIIWPDLQALVRTFSLRADNITFKPFVWNYIGLVLLNLLSWKDESLKNILEEPRAQEYINMLIESLPHKKAFINDVLDNFRDLEVFVEQYITKDDSIQ</sequence>
<evidence type="ECO:0000256" key="6">
    <source>
        <dbReference type="ARBA" id="ARBA00022833"/>
    </source>
</evidence>
<evidence type="ECO:0000256" key="1">
    <source>
        <dbReference type="ARBA" id="ARBA00004123"/>
    </source>
</evidence>
<dbReference type="Pfam" id="PF04181">
    <property type="entry name" value="RPAP2_Rtr1"/>
    <property type="match status" value="1"/>
</dbReference>
<dbReference type="GO" id="GO:0008270">
    <property type="term" value="F:zinc ion binding"/>
    <property type="evidence" value="ECO:0007669"/>
    <property type="project" value="UniProtKB-KW"/>
</dbReference>
<dbReference type="PANTHER" id="PTHR14732">
    <property type="entry name" value="RNA POLYMERASE II SUBUNIT B1 CTD PHOSPHATASE RPAP2-RELATED"/>
    <property type="match status" value="1"/>
</dbReference>
<feature type="compositionally biased region" description="Basic residues" evidence="13">
    <location>
        <begin position="200"/>
        <end position="209"/>
    </location>
</feature>
<evidence type="ECO:0000256" key="5">
    <source>
        <dbReference type="ARBA" id="ARBA00022801"/>
    </source>
</evidence>
<dbReference type="EMBL" id="OU892286">
    <property type="protein sequence ID" value="CAG9761413.1"/>
    <property type="molecule type" value="Genomic_DNA"/>
</dbReference>
<evidence type="ECO:0000313" key="15">
    <source>
        <dbReference type="EMBL" id="CAG9761413.1"/>
    </source>
</evidence>
<evidence type="ECO:0000256" key="4">
    <source>
        <dbReference type="ARBA" id="ARBA00022771"/>
    </source>
</evidence>
<reference evidence="15" key="1">
    <citation type="submission" date="2022-01" db="EMBL/GenBank/DDBJ databases">
        <authorList>
            <person name="King R."/>
        </authorList>
    </citation>
    <scope>NUCLEOTIDE SEQUENCE</scope>
</reference>
<accession>A0A9N9MCA2</accession>
<feature type="region of interest" description="Disordered" evidence="13">
    <location>
        <begin position="261"/>
        <end position="288"/>
    </location>
</feature>
<evidence type="ECO:0000313" key="16">
    <source>
        <dbReference type="Proteomes" id="UP001152799"/>
    </source>
</evidence>
<evidence type="ECO:0000256" key="13">
    <source>
        <dbReference type="SAM" id="MobiDB-lite"/>
    </source>
</evidence>
<dbReference type="EC" id="3.1.3.16" evidence="12"/>
<dbReference type="Gene3D" id="1.25.40.820">
    <property type="match status" value="1"/>
</dbReference>
<name>A0A9N9MCA2_9CUCU</name>
<dbReference type="GO" id="GO:0043175">
    <property type="term" value="F:RNA polymerase core enzyme binding"/>
    <property type="evidence" value="ECO:0007669"/>
    <property type="project" value="UniProtKB-UniRule"/>
</dbReference>
<dbReference type="GO" id="GO:0005634">
    <property type="term" value="C:nucleus"/>
    <property type="evidence" value="ECO:0007669"/>
    <property type="project" value="UniProtKB-SubCell"/>
</dbReference>
<dbReference type="GO" id="GO:0005737">
    <property type="term" value="C:cytoplasm"/>
    <property type="evidence" value="ECO:0007669"/>
    <property type="project" value="TreeGrafter"/>
</dbReference>
<evidence type="ECO:0000256" key="3">
    <source>
        <dbReference type="ARBA" id="ARBA00022723"/>
    </source>
</evidence>
<evidence type="ECO:0000259" key="14">
    <source>
        <dbReference type="PROSITE" id="PS51479"/>
    </source>
</evidence>
<dbReference type="PANTHER" id="PTHR14732:SF0">
    <property type="entry name" value="RNA POLYMERASE II SUBUNIT B1 CTD PHOSPHATASE RPAP2-RELATED"/>
    <property type="match status" value="1"/>
</dbReference>
<organism evidence="15 16">
    <name type="scientific">Ceutorhynchus assimilis</name>
    <name type="common">cabbage seed weevil</name>
    <dbReference type="NCBI Taxonomy" id="467358"/>
    <lineage>
        <taxon>Eukaryota</taxon>
        <taxon>Metazoa</taxon>
        <taxon>Ecdysozoa</taxon>
        <taxon>Arthropoda</taxon>
        <taxon>Hexapoda</taxon>
        <taxon>Insecta</taxon>
        <taxon>Pterygota</taxon>
        <taxon>Neoptera</taxon>
        <taxon>Endopterygota</taxon>
        <taxon>Coleoptera</taxon>
        <taxon>Polyphaga</taxon>
        <taxon>Cucujiformia</taxon>
        <taxon>Curculionidae</taxon>
        <taxon>Ceutorhynchinae</taxon>
        <taxon>Ceutorhynchus</taxon>
    </lineage>
</organism>
<gene>
    <name evidence="15" type="ORF">CEUTPL_LOCUS2118</name>
</gene>
<dbReference type="PROSITE" id="PS51479">
    <property type="entry name" value="ZF_RTR1"/>
    <property type="match status" value="1"/>
</dbReference>
<keyword evidence="8 12" id="KW-0539">Nucleus</keyword>
<keyword evidence="3 12" id="KW-0479">Metal-binding</keyword>
<evidence type="ECO:0000256" key="7">
    <source>
        <dbReference type="ARBA" id="ARBA00022912"/>
    </source>
</evidence>
<comment type="similarity">
    <text evidence="2 11 12">Belongs to the RPAP2 family.</text>
</comment>
<comment type="catalytic activity">
    <reaction evidence="10 12">
        <text>O-phospho-L-threonyl-[protein] + H2O = L-threonyl-[protein] + phosphate</text>
        <dbReference type="Rhea" id="RHEA:47004"/>
        <dbReference type="Rhea" id="RHEA-COMP:11060"/>
        <dbReference type="Rhea" id="RHEA-COMP:11605"/>
        <dbReference type="ChEBI" id="CHEBI:15377"/>
        <dbReference type="ChEBI" id="CHEBI:30013"/>
        <dbReference type="ChEBI" id="CHEBI:43474"/>
        <dbReference type="ChEBI" id="CHEBI:61977"/>
        <dbReference type="EC" id="3.1.3.16"/>
    </reaction>
</comment>
<keyword evidence="7 12" id="KW-0904">Protein phosphatase</keyword>
<protein>
    <recommendedName>
        <fullName evidence="12">RNA polymerase II subunit B1 CTD phosphatase RPAP2 homolog</fullName>
        <ecNumber evidence="12">3.1.3.16</ecNumber>
    </recommendedName>
</protein>
<comment type="function">
    <text evidence="12">Putative RNA polymerase II subunit B1 C-terminal domain (CTD) phosphatase involved in RNA polymerase II transcription regulation.</text>
</comment>
<evidence type="ECO:0000256" key="2">
    <source>
        <dbReference type="ARBA" id="ARBA00005676"/>
    </source>
</evidence>
<feature type="region of interest" description="Disordered" evidence="13">
    <location>
        <begin position="428"/>
        <end position="449"/>
    </location>
</feature>
<keyword evidence="5 12" id="KW-0378">Hydrolase</keyword>
<dbReference type="InterPro" id="IPR007308">
    <property type="entry name" value="Rtr1/RPAP2_dom"/>
</dbReference>
<feature type="region of interest" description="Disordered" evidence="13">
    <location>
        <begin position="190"/>
        <end position="230"/>
    </location>
</feature>
<dbReference type="Proteomes" id="UP001152799">
    <property type="component" value="Chromosome 10"/>
</dbReference>
<keyword evidence="4 12" id="KW-0863">Zinc-finger</keyword>
<evidence type="ECO:0000256" key="9">
    <source>
        <dbReference type="ARBA" id="ARBA00047761"/>
    </source>
</evidence>
<evidence type="ECO:0000256" key="12">
    <source>
        <dbReference type="RuleBase" id="RU367080"/>
    </source>
</evidence>
<feature type="compositionally biased region" description="Basic and acidic residues" evidence="13">
    <location>
        <begin position="429"/>
        <end position="444"/>
    </location>
</feature>
<feature type="domain" description="RTR1-type" evidence="14">
    <location>
        <begin position="57"/>
        <end position="140"/>
    </location>
</feature>
<evidence type="ECO:0000256" key="11">
    <source>
        <dbReference type="PROSITE-ProRule" id="PRU00812"/>
    </source>
</evidence>
<dbReference type="GO" id="GO:0008420">
    <property type="term" value="F:RNA polymerase II CTD heptapeptide repeat phosphatase activity"/>
    <property type="evidence" value="ECO:0007669"/>
    <property type="project" value="UniProtKB-UniRule"/>
</dbReference>